<feature type="transmembrane region" description="Helical" evidence="1">
    <location>
        <begin position="9"/>
        <end position="30"/>
    </location>
</feature>
<protein>
    <submittedName>
        <fullName evidence="2">Uncharacterized protein</fullName>
    </submittedName>
</protein>
<gene>
    <name evidence="2" type="ORF">HLV41_19390</name>
</gene>
<dbReference type="AlphaFoldDB" id="A0A7Y7QYY5"/>
<dbReference type="RefSeq" id="WP_170171767.1">
    <property type="nucleotide sequence ID" value="NZ_JABEOW010000046.1"/>
</dbReference>
<organism evidence="2 3">
    <name type="scientific">Sphingomonas sanguinis</name>
    <dbReference type="NCBI Taxonomy" id="33051"/>
    <lineage>
        <taxon>Bacteria</taxon>
        <taxon>Pseudomonadati</taxon>
        <taxon>Pseudomonadota</taxon>
        <taxon>Alphaproteobacteria</taxon>
        <taxon>Sphingomonadales</taxon>
        <taxon>Sphingomonadaceae</taxon>
        <taxon>Sphingomonas</taxon>
    </lineage>
</organism>
<dbReference type="Proteomes" id="UP000531581">
    <property type="component" value="Unassembled WGS sequence"/>
</dbReference>
<evidence type="ECO:0000256" key="1">
    <source>
        <dbReference type="SAM" id="Phobius"/>
    </source>
</evidence>
<evidence type="ECO:0000313" key="3">
    <source>
        <dbReference type="Proteomes" id="UP000531581"/>
    </source>
</evidence>
<dbReference type="EMBL" id="JABYQV010000028">
    <property type="protein sequence ID" value="NVP33203.1"/>
    <property type="molecule type" value="Genomic_DNA"/>
</dbReference>
<reference evidence="2 3" key="1">
    <citation type="submission" date="2020-05" db="EMBL/GenBank/DDBJ databases">
        <title>Draft Genome Sequences of Sphingomonas sp. Isolated from the International Space Station.</title>
        <authorList>
            <person name="Bijlani S."/>
            <person name="Singh N.K."/>
            <person name="Mason C.E."/>
            <person name="Wang C.C."/>
            <person name="Venkateswaran K."/>
        </authorList>
    </citation>
    <scope>NUCLEOTIDE SEQUENCE [LARGE SCALE GENOMIC DNA]</scope>
    <source>
        <strain evidence="2">ISS-IIF7SWP</strain>
    </source>
</reference>
<evidence type="ECO:0000313" key="2">
    <source>
        <dbReference type="EMBL" id="NVP33203.1"/>
    </source>
</evidence>
<name>A0A7Y7QYY5_9SPHN</name>
<keyword evidence="1" id="KW-1133">Transmembrane helix</keyword>
<proteinExistence type="predicted"/>
<accession>A0A7Y7QYY5</accession>
<sequence length="88" mass="9764">MPQIDTRRLLLPILAVAGAGLAGLLIVTYMPVDLTEQRNAVTLSKTGPRGKAAFDAAWSDGRLTRIDMYRLREEAGRDIDAWIDMRAH</sequence>
<keyword evidence="1" id="KW-0472">Membrane</keyword>
<keyword evidence="1" id="KW-0812">Transmembrane</keyword>
<comment type="caution">
    <text evidence="2">The sequence shown here is derived from an EMBL/GenBank/DDBJ whole genome shotgun (WGS) entry which is preliminary data.</text>
</comment>